<gene>
    <name evidence="1" type="ORF">N5C46_03615</name>
</gene>
<sequence length="130" mass="14773">MEVSESYTRSNKEIAVSFLERVASGDVRGAFKDYTGNDFCHHNPYFRGEPESLMLAMEDNAVKNPDKRFEVKRAMADEETVAVHSHVRQNPDDPGAVVVHIFRFEHGKIVELWDIGQPIPEDPLNENGVF</sequence>
<accession>A0ACD4C978</accession>
<dbReference type="EMBL" id="CP104558">
    <property type="protein sequence ID" value="UXH45168.1"/>
    <property type="molecule type" value="Genomic_DNA"/>
</dbReference>
<proteinExistence type="predicted"/>
<organism evidence="1 2">
    <name type="scientific">Rossellomorea vietnamensis</name>
    <dbReference type="NCBI Taxonomy" id="218284"/>
    <lineage>
        <taxon>Bacteria</taxon>
        <taxon>Bacillati</taxon>
        <taxon>Bacillota</taxon>
        <taxon>Bacilli</taxon>
        <taxon>Bacillales</taxon>
        <taxon>Bacillaceae</taxon>
        <taxon>Rossellomorea</taxon>
    </lineage>
</organism>
<evidence type="ECO:0000313" key="2">
    <source>
        <dbReference type="Proteomes" id="UP001064027"/>
    </source>
</evidence>
<name>A0ACD4C978_9BACI</name>
<protein>
    <submittedName>
        <fullName evidence="1">Nuclear transport factor 2 family protein</fullName>
    </submittedName>
</protein>
<evidence type="ECO:0000313" key="1">
    <source>
        <dbReference type="EMBL" id="UXH45168.1"/>
    </source>
</evidence>
<reference evidence="1" key="1">
    <citation type="submission" date="2022-09" db="EMBL/GenBank/DDBJ databases">
        <title>Complete genome sequence of Rossellomorea vietnamensis strain RL-WG62, a newly isolated PGPR with the potential for plant salinity stress alleviation.</title>
        <authorList>
            <person name="Ren L."/>
            <person name="Wang G."/>
            <person name="Hu H."/>
        </authorList>
    </citation>
    <scope>NUCLEOTIDE SEQUENCE</scope>
    <source>
        <strain evidence="1">RL-WG62</strain>
    </source>
</reference>
<dbReference type="Proteomes" id="UP001064027">
    <property type="component" value="Chromosome"/>
</dbReference>
<keyword evidence="2" id="KW-1185">Reference proteome</keyword>